<sequence>MSLEELTAQLNSLKAIVEKQSQVIAQTGQQVLDIQVKNVRSKMDDFDVNKKSSSNIDVDDFVTNEDIVQLVGELQGQLDFLEDRSIKRLFNSALDENSTNIIAPLSNRDGEEPSGELYPKTVQQFLDLDASSLVLLCEFYELVQSNEPVDLENAENLEEAQKQLSETRPLNERVESLTPGQLDELKDELARYMGLKFRAQEGVW</sequence>
<dbReference type="OrthoDB" id="4076200at2759"/>
<proteinExistence type="predicted"/>
<evidence type="ECO:0000313" key="2">
    <source>
        <dbReference type="Proteomes" id="UP000837801"/>
    </source>
</evidence>
<dbReference type="EMBL" id="CAKXYY010000007">
    <property type="protein sequence ID" value="CAH2352591.1"/>
    <property type="molecule type" value="Genomic_DNA"/>
</dbReference>
<keyword evidence="2" id="KW-1185">Reference proteome</keyword>
<dbReference type="Proteomes" id="UP000837801">
    <property type="component" value="Unassembled WGS sequence"/>
</dbReference>
<comment type="caution">
    <text evidence="1">The sequence shown here is derived from an EMBL/GenBank/DDBJ whole genome shotgun (WGS) entry which is preliminary data.</text>
</comment>
<gene>
    <name evidence="1" type="ORF">CLIB1423_07S03026</name>
</gene>
<reference evidence="1" key="1">
    <citation type="submission" date="2022-03" db="EMBL/GenBank/DDBJ databases">
        <authorList>
            <person name="Legras J.-L."/>
            <person name="Devillers H."/>
            <person name="Grondin C."/>
        </authorList>
    </citation>
    <scope>NUCLEOTIDE SEQUENCE</scope>
    <source>
        <strain evidence="1">CLIB 1423</strain>
    </source>
</reference>
<accession>A0A9P0QPQ4</accession>
<name>A0A9P0QPQ4_9ASCO</name>
<dbReference type="AlphaFoldDB" id="A0A9P0QPQ4"/>
<organism evidence="1 2">
    <name type="scientific">[Candida] railenensis</name>
    <dbReference type="NCBI Taxonomy" id="45579"/>
    <lineage>
        <taxon>Eukaryota</taxon>
        <taxon>Fungi</taxon>
        <taxon>Dikarya</taxon>
        <taxon>Ascomycota</taxon>
        <taxon>Saccharomycotina</taxon>
        <taxon>Pichiomycetes</taxon>
        <taxon>Debaryomycetaceae</taxon>
        <taxon>Kurtzmaniella</taxon>
    </lineage>
</organism>
<dbReference type="InterPro" id="IPR012917">
    <property type="entry name" value="DUF3294"/>
</dbReference>
<evidence type="ECO:0000313" key="1">
    <source>
        <dbReference type="EMBL" id="CAH2352591.1"/>
    </source>
</evidence>
<dbReference type="Pfam" id="PF07957">
    <property type="entry name" value="DUF3294"/>
    <property type="match status" value="1"/>
</dbReference>
<protein>
    <submittedName>
        <fullName evidence="1">Uncharacterized protein Mrp8p</fullName>
    </submittedName>
</protein>